<dbReference type="SUPFAM" id="SSF56112">
    <property type="entry name" value="Protein kinase-like (PK-like)"/>
    <property type="match status" value="1"/>
</dbReference>
<evidence type="ECO:0000259" key="2">
    <source>
        <dbReference type="PROSITE" id="PS50011"/>
    </source>
</evidence>
<evidence type="ECO:0000313" key="4">
    <source>
        <dbReference type="Proteomes" id="UP001180020"/>
    </source>
</evidence>
<dbReference type="GO" id="GO:0005524">
    <property type="term" value="F:ATP binding"/>
    <property type="evidence" value="ECO:0007669"/>
    <property type="project" value="InterPro"/>
</dbReference>
<dbReference type="GO" id="GO:0043539">
    <property type="term" value="F:protein serine/threonine kinase activator activity"/>
    <property type="evidence" value="ECO:0007669"/>
    <property type="project" value="InterPro"/>
</dbReference>
<evidence type="ECO:0000313" key="3">
    <source>
        <dbReference type="EMBL" id="KAK1305647.1"/>
    </source>
</evidence>
<gene>
    <name evidence="3" type="ORF">QJS10_CPA10g01763</name>
</gene>
<dbReference type="InterPro" id="IPR047173">
    <property type="entry name" value="STRAD_A/B-like"/>
</dbReference>
<reference evidence="3" key="2">
    <citation type="submission" date="2023-06" db="EMBL/GenBank/DDBJ databases">
        <authorList>
            <person name="Ma L."/>
            <person name="Liu K.-W."/>
            <person name="Li Z."/>
            <person name="Hsiao Y.-Y."/>
            <person name="Qi Y."/>
            <person name="Fu T."/>
            <person name="Tang G."/>
            <person name="Zhang D."/>
            <person name="Sun W.-H."/>
            <person name="Liu D.-K."/>
            <person name="Li Y."/>
            <person name="Chen G.-Z."/>
            <person name="Liu X.-D."/>
            <person name="Liao X.-Y."/>
            <person name="Jiang Y.-T."/>
            <person name="Yu X."/>
            <person name="Hao Y."/>
            <person name="Huang J."/>
            <person name="Zhao X.-W."/>
            <person name="Ke S."/>
            <person name="Chen Y.-Y."/>
            <person name="Wu W.-L."/>
            <person name="Hsu J.-L."/>
            <person name="Lin Y.-F."/>
            <person name="Huang M.-D."/>
            <person name="Li C.-Y."/>
            <person name="Huang L."/>
            <person name="Wang Z.-W."/>
            <person name="Zhao X."/>
            <person name="Zhong W.-Y."/>
            <person name="Peng D.-H."/>
            <person name="Ahmad S."/>
            <person name="Lan S."/>
            <person name="Zhang J.-S."/>
            <person name="Tsai W.-C."/>
            <person name="Van De Peer Y."/>
            <person name="Liu Z.-J."/>
        </authorList>
    </citation>
    <scope>NUCLEOTIDE SEQUENCE</scope>
    <source>
        <strain evidence="3">CP</strain>
        <tissue evidence="3">Leaves</tissue>
    </source>
</reference>
<dbReference type="GO" id="GO:0004672">
    <property type="term" value="F:protein kinase activity"/>
    <property type="evidence" value="ECO:0007669"/>
    <property type="project" value="InterPro"/>
</dbReference>
<dbReference type="PROSITE" id="PS50011">
    <property type="entry name" value="PROTEIN_KINASE_DOM"/>
    <property type="match status" value="1"/>
</dbReference>
<sequence length="151" mass="16907">MADSSFVEEDVQVCTIDKSSIIVSHMRATASEGVNATVYRALCIPFNEIVAIKVLDLEKCNNDLDGIRREVQTMSLINHQNLFMAHYSFTADQSLWVVMPYMAEGSCLHIMKTACPDGFEESVIATLLREVLNALVYLYGHGHIHRDVKVS</sequence>
<dbReference type="SMART" id="SM00220">
    <property type="entry name" value="S_TKc"/>
    <property type="match status" value="1"/>
</dbReference>
<dbReference type="InterPro" id="IPR011009">
    <property type="entry name" value="Kinase-like_dom_sf"/>
</dbReference>
<dbReference type="Pfam" id="PF00069">
    <property type="entry name" value="Pkinase"/>
    <property type="match status" value="1"/>
</dbReference>
<accession>A0AAV9E031</accession>
<evidence type="ECO:0000256" key="1">
    <source>
        <dbReference type="ARBA" id="ARBA00008874"/>
    </source>
</evidence>
<name>A0AAV9E031_ACOCL</name>
<dbReference type="AlphaFoldDB" id="A0AAV9E031"/>
<comment type="caution">
    <text evidence="3">The sequence shown here is derived from an EMBL/GenBank/DDBJ whole genome shotgun (WGS) entry which is preliminary data.</text>
</comment>
<dbReference type="Gene3D" id="3.30.200.20">
    <property type="entry name" value="Phosphorylase Kinase, domain 1"/>
    <property type="match status" value="1"/>
</dbReference>
<feature type="domain" description="Protein kinase" evidence="2">
    <location>
        <begin position="24"/>
        <end position="151"/>
    </location>
</feature>
<dbReference type="InterPro" id="IPR000719">
    <property type="entry name" value="Prot_kinase_dom"/>
</dbReference>
<protein>
    <recommendedName>
        <fullName evidence="2">Protein kinase domain-containing protein</fullName>
    </recommendedName>
</protein>
<organism evidence="3 4">
    <name type="scientific">Acorus calamus</name>
    <name type="common">Sweet flag</name>
    <dbReference type="NCBI Taxonomy" id="4465"/>
    <lineage>
        <taxon>Eukaryota</taxon>
        <taxon>Viridiplantae</taxon>
        <taxon>Streptophyta</taxon>
        <taxon>Embryophyta</taxon>
        <taxon>Tracheophyta</taxon>
        <taxon>Spermatophyta</taxon>
        <taxon>Magnoliopsida</taxon>
        <taxon>Liliopsida</taxon>
        <taxon>Acoraceae</taxon>
        <taxon>Acorus</taxon>
    </lineage>
</organism>
<dbReference type="EMBL" id="JAUJYO010000010">
    <property type="protein sequence ID" value="KAK1305647.1"/>
    <property type="molecule type" value="Genomic_DNA"/>
</dbReference>
<proteinExistence type="inferred from homology"/>
<keyword evidence="4" id="KW-1185">Reference proteome</keyword>
<dbReference type="PANTHER" id="PTHR48014:SF10">
    <property type="entry name" value="PROTEIN KINASE SUPERFAMILY PROTEIN"/>
    <property type="match status" value="1"/>
</dbReference>
<dbReference type="Proteomes" id="UP001180020">
    <property type="component" value="Unassembled WGS sequence"/>
</dbReference>
<dbReference type="PANTHER" id="PTHR48014">
    <property type="entry name" value="SERINE/THREONINE-PROTEIN KINASE FRAY2"/>
    <property type="match status" value="1"/>
</dbReference>
<dbReference type="Gene3D" id="1.10.510.10">
    <property type="entry name" value="Transferase(Phosphotransferase) domain 1"/>
    <property type="match status" value="1"/>
</dbReference>
<comment type="similarity">
    <text evidence="1">Belongs to the protein kinase superfamily. STE Ser/Thr protein kinase family. STE20 subfamily.</text>
</comment>
<reference evidence="3" key="1">
    <citation type="journal article" date="2023" name="Nat. Commun.">
        <title>Diploid and tetraploid genomes of Acorus and the evolution of monocots.</title>
        <authorList>
            <person name="Ma L."/>
            <person name="Liu K.W."/>
            <person name="Li Z."/>
            <person name="Hsiao Y.Y."/>
            <person name="Qi Y."/>
            <person name="Fu T."/>
            <person name="Tang G.D."/>
            <person name="Zhang D."/>
            <person name="Sun W.H."/>
            <person name="Liu D.K."/>
            <person name="Li Y."/>
            <person name="Chen G.Z."/>
            <person name="Liu X.D."/>
            <person name="Liao X.Y."/>
            <person name="Jiang Y.T."/>
            <person name="Yu X."/>
            <person name="Hao Y."/>
            <person name="Huang J."/>
            <person name="Zhao X.W."/>
            <person name="Ke S."/>
            <person name="Chen Y.Y."/>
            <person name="Wu W.L."/>
            <person name="Hsu J.L."/>
            <person name="Lin Y.F."/>
            <person name="Huang M.D."/>
            <person name="Li C.Y."/>
            <person name="Huang L."/>
            <person name="Wang Z.W."/>
            <person name="Zhao X."/>
            <person name="Zhong W.Y."/>
            <person name="Peng D.H."/>
            <person name="Ahmad S."/>
            <person name="Lan S."/>
            <person name="Zhang J.S."/>
            <person name="Tsai W.C."/>
            <person name="Van de Peer Y."/>
            <person name="Liu Z.J."/>
        </authorList>
    </citation>
    <scope>NUCLEOTIDE SEQUENCE</scope>
    <source>
        <strain evidence="3">CP</strain>
    </source>
</reference>